<dbReference type="STRING" id="55209.HA50_16980"/>
<feature type="transmembrane region" description="Helical" evidence="7">
    <location>
        <begin position="134"/>
        <end position="159"/>
    </location>
</feature>
<evidence type="ECO:0000313" key="8">
    <source>
        <dbReference type="EMBL" id="ORM94947.1"/>
    </source>
</evidence>
<evidence type="ECO:0000256" key="6">
    <source>
        <dbReference type="ARBA" id="ARBA00023136"/>
    </source>
</evidence>
<dbReference type="InterPro" id="IPR036259">
    <property type="entry name" value="MFS_trans_sf"/>
</dbReference>
<protein>
    <recommendedName>
        <fullName evidence="10">MFS transporter</fullName>
    </recommendedName>
</protein>
<feature type="transmembrane region" description="Helical" evidence="7">
    <location>
        <begin position="83"/>
        <end position="113"/>
    </location>
</feature>
<dbReference type="RefSeq" id="WP_084876771.1">
    <property type="nucleotide sequence ID" value="NZ_JAGGMY010000001.1"/>
</dbReference>
<evidence type="ECO:0000256" key="3">
    <source>
        <dbReference type="ARBA" id="ARBA00022475"/>
    </source>
</evidence>
<keyword evidence="5 7" id="KW-1133">Transmembrane helix</keyword>
<dbReference type="GO" id="GO:0022857">
    <property type="term" value="F:transmembrane transporter activity"/>
    <property type="evidence" value="ECO:0007669"/>
    <property type="project" value="InterPro"/>
</dbReference>
<dbReference type="Gene3D" id="1.20.1250.20">
    <property type="entry name" value="MFS general substrate transporter like domains"/>
    <property type="match status" value="1"/>
</dbReference>
<dbReference type="Proteomes" id="UP000193749">
    <property type="component" value="Unassembled WGS sequence"/>
</dbReference>
<comment type="subcellular location">
    <subcellularLocation>
        <location evidence="1">Cell membrane</location>
        <topology evidence="1">Multi-pass membrane protein</topology>
    </subcellularLocation>
</comment>
<feature type="transmembrane region" description="Helical" evidence="7">
    <location>
        <begin position="316"/>
        <end position="339"/>
    </location>
</feature>
<dbReference type="GO" id="GO:0005886">
    <property type="term" value="C:plasma membrane"/>
    <property type="evidence" value="ECO:0007669"/>
    <property type="project" value="UniProtKB-SubCell"/>
</dbReference>
<evidence type="ECO:0000256" key="1">
    <source>
        <dbReference type="ARBA" id="ARBA00004651"/>
    </source>
</evidence>
<evidence type="ECO:0000256" key="2">
    <source>
        <dbReference type="ARBA" id="ARBA00022448"/>
    </source>
</evidence>
<name>A0A1X1EYF5_PANCY</name>
<dbReference type="OrthoDB" id="7056679at2"/>
<feature type="transmembrane region" description="Helical" evidence="7">
    <location>
        <begin position="351"/>
        <end position="375"/>
    </location>
</feature>
<evidence type="ECO:0008006" key="10">
    <source>
        <dbReference type="Google" id="ProtNLM"/>
    </source>
</evidence>
<organism evidence="8 9">
    <name type="scientific">Pantoea cypripedii</name>
    <name type="common">Pectobacterium cypripedii</name>
    <name type="synonym">Erwinia cypripedii</name>
    <dbReference type="NCBI Taxonomy" id="55209"/>
    <lineage>
        <taxon>Bacteria</taxon>
        <taxon>Pseudomonadati</taxon>
        <taxon>Pseudomonadota</taxon>
        <taxon>Gammaproteobacteria</taxon>
        <taxon>Enterobacterales</taxon>
        <taxon>Erwiniaceae</taxon>
        <taxon>Pantoea</taxon>
    </lineage>
</organism>
<sequence>MDTGFTQKSNLVLSTLAYAISSAGSVFMHIILAITVFHTTHSGAITALFVALQYMPALLVLIFKGNWEGGHSPLKKWMQLELLAALLTLPLLLFIQPIDYVVVFILLFFRGIVDNTVRVMRTITARYIFTAATVDKYAAVLQAGFNLGIGIAAVTGVLIGSKVSLHDAVIIDIFSFLLAYVLLLFVKSVNPAGSEAGTATVSSIVSRFRNYRRLLAHDKKLMFSAVLPPLSSAFFQGSWEVFVPVFPLKVLGLGTGSIAIAYVVITAAVVIGSTIFPWLNRRMGLFRHGHRRVRRLVLLLSLCSAVFYLAGTNSTEPLFCLLMLALMGFVYQIVWMFGYTGIFNYTPQGELGAIFSISYGFGYCAGSICILLAGYCLDLFNGNFTAVITFFMLVYFAMLGILLFVCRATDSQQEQVANQ</sequence>
<keyword evidence="6 7" id="KW-0472">Membrane</keyword>
<feature type="transmembrane region" description="Helical" evidence="7">
    <location>
        <begin position="292"/>
        <end position="310"/>
    </location>
</feature>
<proteinExistence type="predicted"/>
<feature type="transmembrane region" description="Helical" evidence="7">
    <location>
        <begin position="44"/>
        <end position="63"/>
    </location>
</feature>
<dbReference type="InterPro" id="IPR011701">
    <property type="entry name" value="MFS"/>
</dbReference>
<dbReference type="SUPFAM" id="SSF103473">
    <property type="entry name" value="MFS general substrate transporter"/>
    <property type="match status" value="1"/>
</dbReference>
<evidence type="ECO:0000256" key="4">
    <source>
        <dbReference type="ARBA" id="ARBA00022692"/>
    </source>
</evidence>
<accession>A0A1X1EYF5</accession>
<keyword evidence="9" id="KW-1185">Reference proteome</keyword>
<dbReference type="AlphaFoldDB" id="A0A1X1EYF5"/>
<dbReference type="PANTHER" id="PTHR43266:SF2">
    <property type="entry name" value="MAJOR FACILITATOR SUPERFAMILY (MFS) PROFILE DOMAIN-CONTAINING PROTEIN"/>
    <property type="match status" value="1"/>
</dbReference>
<feature type="transmembrane region" description="Helical" evidence="7">
    <location>
        <begin position="16"/>
        <end position="37"/>
    </location>
</feature>
<dbReference type="Pfam" id="PF07690">
    <property type="entry name" value="MFS_1"/>
    <property type="match status" value="1"/>
</dbReference>
<gene>
    <name evidence="8" type="ORF">HA50_16980</name>
</gene>
<evidence type="ECO:0000313" key="9">
    <source>
        <dbReference type="Proteomes" id="UP000193749"/>
    </source>
</evidence>
<comment type="caution">
    <text evidence="8">The sequence shown here is derived from an EMBL/GenBank/DDBJ whole genome shotgun (WGS) entry which is preliminary data.</text>
</comment>
<feature type="transmembrane region" description="Helical" evidence="7">
    <location>
        <begin position="165"/>
        <end position="186"/>
    </location>
</feature>
<feature type="transmembrane region" description="Helical" evidence="7">
    <location>
        <begin position="221"/>
        <end position="239"/>
    </location>
</feature>
<feature type="transmembrane region" description="Helical" evidence="7">
    <location>
        <begin position="387"/>
        <end position="406"/>
    </location>
</feature>
<evidence type="ECO:0000256" key="7">
    <source>
        <dbReference type="SAM" id="Phobius"/>
    </source>
</evidence>
<keyword evidence="3" id="KW-1003">Cell membrane</keyword>
<dbReference type="EMBL" id="MLJI01000001">
    <property type="protein sequence ID" value="ORM94947.1"/>
    <property type="molecule type" value="Genomic_DNA"/>
</dbReference>
<keyword evidence="4 7" id="KW-0812">Transmembrane</keyword>
<reference evidence="8 9" key="1">
    <citation type="journal article" date="2017" name="Antonie Van Leeuwenhoek">
        <title>Phylogenomic resolution of the bacterial genus Pantoea and its relationship with Erwinia and Tatumella.</title>
        <authorList>
            <person name="Palmer M."/>
            <person name="Steenkamp E.T."/>
            <person name="Coetzee M.P."/>
            <person name="Chan W.Y."/>
            <person name="van Zyl E."/>
            <person name="De Maayer P."/>
            <person name="Coutinho T.A."/>
            <person name="Blom J."/>
            <person name="Smits T.H."/>
            <person name="Duffy B."/>
            <person name="Venter S.N."/>
        </authorList>
    </citation>
    <scope>NUCLEOTIDE SEQUENCE [LARGE SCALE GENOMIC DNA]</scope>
    <source>
        <strain evidence="8 9">LMG 2657</strain>
    </source>
</reference>
<keyword evidence="2" id="KW-0813">Transport</keyword>
<evidence type="ECO:0000256" key="5">
    <source>
        <dbReference type="ARBA" id="ARBA00022989"/>
    </source>
</evidence>
<dbReference type="PANTHER" id="PTHR43266">
    <property type="entry name" value="MACROLIDE-EFFLUX PROTEIN"/>
    <property type="match status" value="1"/>
</dbReference>
<feature type="transmembrane region" description="Helical" evidence="7">
    <location>
        <begin position="259"/>
        <end position="280"/>
    </location>
</feature>